<organism evidence="2 3">
    <name type="scientific">Rubroshorea leprosula</name>
    <dbReference type="NCBI Taxonomy" id="152421"/>
    <lineage>
        <taxon>Eukaryota</taxon>
        <taxon>Viridiplantae</taxon>
        <taxon>Streptophyta</taxon>
        <taxon>Embryophyta</taxon>
        <taxon>Tracheophyta</taxon>
        <taxon>Spermatophyta</taxon>
        <taxon>Magnoliopsida</taxon>
        <taxon>eudicotyledons</taxon>
        <taxon>Gunneridae</taxon>
        <taxon>Pentapetalae</taxon>
        <taxon>rosids</taxon>
        <taxon>malvids</taxon>
        <taxon>Malvales</taxon>
        <taxon>Dipterocarpaceae</taxon>
        <taxon>Rubroshorea</taxon>
    </lineage>
</organism>
<proteinExistence type="predicted"/>
<comment type="caution">
    <text evidence="2">The sequence shown here is derived from an EMBL/GenBank/DDBJ whole genome shotgun (WGS) entry which is preliminary data.</text>
</comment>
<evidence type="ECO:0000256" key="1">
    <source>
        <dbReference type="SAM" id="SignalP"/>
    </source>
</evidence>
<dbReference type="EMBL" id="BPVZ01000003">
    <property type="protein sequence ID" value="GKU89844.1"/>
    <property type="molecule type" value="Genomic_DNA"/>
</dbReference>
<feature type="signal peptide" evidence="1">
    <location>
        <begin position="1"/>
        <end position="15"/>
    </location>
</feature>
<gene>
    <name evidence="2" type="ORF">SLEP1_g3929</name>
</gene>
<keyword evidence="3" id="KW-1185">Reference proteome</keyword>
<evidence type="ECO:0000313" key="3">
    <source>
        <dbReference type="Proteomes" id="UP001054252"/>
    </source>
</evidence>
<keyword evidence="1" id="KW-0732">Signal</keyword>
<reference evidence="2 3" key="1">
    <citation type="journal article" date="2021" name="Commun. Biol.">
        <title>The genome of Shorea leprosula (Dipterocarpaceae) highlights the ecological relevance of drought in aseasonal tropical rainforests.</title>
        <authorList>
            <person name="Ng K.K.S."/>
            <person name="Kobayashi M.J."/>
            <person name="Fawcett J.A."/>
            <person name="Hatakeyama M."/>
            <person name="Paape T."/>
            <person name="Ng C.H."/>
            <person name="Ang C.C."/>
            <person name="Tnah L.H."/>
            <person name="Lee C.T."/>
            <person name="Nishiyama T."/>
            <person name="Sese J."/>
            <person name="O'Brien M.J."/>
            <person name="Copetti D."/>
            <person name="Mohd Noor M.I."/>
            <person name="Ong R.C."/>
            <person name="Putra M."/>
            <person name="Sireger I.Z."/>
            <person name="Indrioko S."/>
            <person name="Kosugi Y."/>
            <person name="Izuno A."/>
            <person name="Isagi Y."/>
            <person name="Lee S.L."/>
            <person name="Shimizu K.K."/>
        </authorList>
    </citation>
    <scope>NUCLEOTIDE SEQUENCE [LARGE SCALE GENOMIC DNA]</scope>
    <source>
        <strain evidence="2">214</strain>
    </source>
</reference>
<sequence>MRISYFFFLLSSSLAARFCSFLPCTEQEASHRLHHPFEKTESRICSALFCSSPSAALALWVRISLIFGFLDFSFHARRPPSNAPVRLCLLKIPGM</sequence>
<evidence type="ECO:0008006" key="4">
    <source>
        <dbReference type="Google" id="ProtNLM"/>
    </source>
</evidence>
<evidence type="ECO:0000313" key="2">
    <source>
        <dbReference type="EMBL" id="GKU89844.1"/>
    </source>
</evidence>
<dbReference type="AlphaFoldDB" id="A0AAV5HXJ8"/>
<name>A0AAV5HXJ8_9ROSI</name>
<dbReference type="Proteomes" id="UP001054252">
    <property type="component" value="Unassembled WGS sequence"/>
</dbReference>
<feature type="chain" id="PRO_5043921408" description="Secreted protein" evidence="1">
    <location>
        <begin position="16"/>
        <end position="95"/>
    </location>
</feature>
<protein>
    <recommendedName>
        <fullName evidence="4">Secreted protein</fullName>
    </recommendedName>
</protein>
<accession>A0AAV5HXJ8</accession>